<name>A6DNN5_9BACT</name>
<reference evidence="2 3" key="1">
    <citation type="journal article" date="2010" name="J. Bacteriol.">
        <title>Genome sequence of Lentisphaera araneosa HTCC2155T, the type species of the order Lentisphaerales in the phylum Lentisphaerae.</title>
        <authorList>
            <person name="Thrash J.C."/>
            <person name="Cho J.C."/>
            <person name="Vergin K.L."/>
            <person name="Morris R.M."/>
            <person name="Giovannoni S.J."/>
        </authorList>
    </citation>
    <scope>NUCLEOTIDE SEQUENCE [LARGE SCALE GENOMIC DNA]</scope>
    <source>
        <strain evidence="2 3">HTCC2155</strain>
    </source>
</reference>
<feature type="coiled-coil region" evidence="1">
    <location>
        <begin position="141"/>
        <end position="168"/>
    </location>
</feature>
<evidence type="ECO:0000256" key="1">
    <source>
        <dbReference type="SAM" id="Coils"/>
    </source>
</evidence>
<sequence>MRAKLIFIATSAFIFNSYSGEIQCLGANNFLKQVSVQDEEEKSKSPVQEWLAVYEGIKNKNKQNNNAEVSLNWLALYDSYLELNYDNYMELYDYFKKEKKGHLLDLFPEPNKWDELTTLIEKREGNTNKDKVRELHLKLLMSVLNNDIVKQEEIVTELSNQINNLDDSDKRHQNSLLASLIPLLSLEVEGSKPPEIVQLEEDLNQASQYDSPQYINMPDLVTLVGRKEAEKILVKTFKTKNINLSFRFVKGSDTYSLAQKIALKMIAELNKAHWELCFDIPNIELFEAFEKKFVNKPVLVHLKLLKMKSILSWVV</sequence>
<gene>
    <name evidence="2" type="ORF">LNTAR_18645</name>
</gene>
<keyword evidence="1" id="KW-0175">Coiled coil</keyword>
<dbReference type="AlphaFoldDB" id="A6DNN5"/>
<dbReference type="Proteomes" id="UP000004947">
    <property type="component" value="Unassembled WGS sequence"/>
</dbReference>
<evidence type="ECO:0000313" key="3">
    <source>
        <dbReference type="Proteomes" id="UP000004947"/>
    </source>
</evidence>
<dbReference type="EMBL" id="ABCK01000014">
    <property type="protein sequence ID" value="EDM26694.1"/>
    <property type="molecule type" value="Genomic_DNA"/>
</dbReference>
<evidence type="ECO:0000313" key="2">
    <source>
        <dbReference type="EMBL" id="EDM26694.1"/>
    </source>
</evidence>
<proteinExistence type="predicted"/>
<accession>A6DNN5</accession>
<comment type="caution">
    <text evidence="2">The sequence shown here is derived from an EMBL/GenBank/DDBJ whole genome shotgun (WGS) entry which is preliminary data.</text>
</comment>
<organism evidence="2 3">
    <name type="scientific">Lentisphaera araneosa HTCC2155</name>
    <dbReference type="NCBI Taxonomy" id="313628"/>
    <lineage>
        <taxon>Bacteria</taxon>
        <taxon>Pseudomonadati</taxon>
        <taxon>Lentisphaerota</taxon>
        <taxon>Lentisphaeria</taxon>
        <taxon>Lentisphaerales</taxon>
        <taxon>Lentisphaeraceae</taxon>
        <taxon>Lentisphaera</taxon>
    </lineage>
</organism>
<keyword evidence="3" id="KW-1185">Reference proteome</keyword>
<protein>
    <submittedName>
        <fullName evidence="2">Uncharacterized protein</fullName>
    </submittedName>
</protein>